<dbReference type="AlphaFoldDB" id="A0A4S8QZJ0"/>
<dbReference type="EMBL" id="PQXL01000168">
    <property type="protein sequence ID" value="THV50021.1"/>
    <property type="molecule type" value="Genomic_DNA"/>
</dbReference>
<sequence>MQQSWGNFAELPFQAVFHAVNNVESSDSMDLDQLKADHDMELCEVFSKQSKDYIAIPPGATVGNLSLGEGRIEPKMKGNSQL</sequence>
<organism evidence="1 2">
    <name type="scientific">Botrytis galanthina</name>
    <dbReference type="NCBI Taxonomy" id="278940"/>
    <lineage>
        <taxon>Eukaryota</taxon>
        <taxon>Fungi</taxon>
        <taxon>Dikarya</taxon>
        <taxon>Ascomycota</taxon>
        <taxon>Pezizomycotina</taxon>
        <taxon>Leotiomycetes</taxon>
        <taxon>Helotiales</taxon>
        <taxon>Sclerotiniaceae</taxon>
        <taxon>Botrytis</taxon>
    </lineage>
</organism>
<dbReference type="OrthoDB" id="10314060at2759"/>
<name>A0A4S8QZJ0_9HELO</name>
<evidence type="ECO:0000313" key="1">
    <source>
        <dbReference type="EMBL" id="THV50021.1"/>
    </source>
</evidence>
<gene>
    <name evidence="1" type="ORF">BGAL_0168g00030</name>
</gene>
<evidence type="ECO:0000313" key="2">
    <source>
        <dbReference type="Proteomes" id="UP000308671"/>
    </source>
</evidence>
<protein>
    <submittedName>
        <fullName evidence="1">Uncharacterized protein</fullName>
    </submittedName>
</protein>
<dbReference type="Proteomes" id="UP000308671">
    <property type="component" value="Unassembled WGS sequence"/>
</dbReference>
<keyword evidence="2" id="KW-1185">Reference proteome</keyword>
<proteinExistence type="predicted"/>
<reference evidence="1 2" key="1">
    <citation type="submission" date="2017-12" db="EMBL/GenBank/DDBJ databases">
        <title>Comparative genomics of Botrytis spp.</title>
        <authorList>
            <person name="Valero-Jimenez C.A."/>
            <person name="Tapia P."/>
            <person name="Veloso J."/>
            <person name="Silva-Moreno E."/>
            <person name="Staats M."/>
            <person name="Valdes J.H."/>
            <person name="Van Kan J.A.L."/>
        </authorList>
    </citation>
    <scope>NUCLEOTIDE SEQUENCE [LARGE SCALE GENOMIC DNA]</scope>
    <source>
        <strain evidence="1 2">MUCL435</strain>
    </source>
</reference>
<accession>A0A4S8QZJ0</accession>
<comment type="caution">
    <text evidence="1">The sequence shown here is derived from an EMBL/GenBank/DDBJ whole genome shotgun (WGS) entry which is preliminary data.</text>
</comment>